<reference evidence="10" key="1">
    <citation type="submission" date="2022-02" db="EMBL/GenBank/DDBJ databases">
        <title>Aestuariibaculum sp., a marine bacterium isolated from sediment in Guangxi.</title>
        <authorList>
            <person name="Ying J."/>
        </authorList>
    </citation>
    <scope>NUCLEOTIDE SEQUENCE</scope>
    <source>
        <strain evidence="10">L182</strain>
    </source>
</reference>
<feature type="transmembrane region" description="Helical" evidence="8">
    <location>
        <begin position="48"/>
        <end position="69"/>
    </location>
</feature>
<evidence type="ECO:0000256" key="6">
    <source>
        <dbReference type="ARBA" id="ARBA00023136"/>
    </source>
</evidence>
<proteinExistence type="inferred from homology"/>
<keyword evidence="11" id="KW-1185">Reference proteome</keyword>
<feature type="transmembrane region" description="Helical" evidence="8">
    <location>
        <begin position="81"/>
        <end position="106"/>
    </location>
</feature>
<accession>A0ABS9RIX8</accession>
<evidence type="ECO:0000256" key="2">
    <source>
        <dbReference type="ARBA" id="ARBA00022475"/>
    </source>
</evidence>
<dbReference type="Pfam" id="PF12821">
    <property type="entry name" value="ThrE_2"/>
    <property type="match status" value="1"/>
</dbReference>
<keyword evidence="3" id="KW-0997">Cell inner membrane</keyword>
<evidence type="ECO:0000313" key="10">
    <source>
        <dbReference type="EMBL" id="MCH4552901.1"/>
    </source>
</evidence>
<evidence type="ECO:0000256" key="1">
    <source>
        <dbReference type="ARBA" id="ARBA00004651"/>
    </source>
</evidence>
<evidence type="ECO:0000256" key="8">
    <source>
        <dbReference type="SAM" id="Phobius"/>
    </source>
</evidence>
<comment type="similarity">
    <text evidence="7">Belongs to the ThrE exporter (TC 2.A.79) family.</text>
</comment>
<comment type="caution">
    <text evidence="10">The sequence shown here is derived from an EMBL/GenBank/DDBJ whole genome shotgun (WGS) entry which is preliminary data.</text>
</comment>
<evidence type="ECO:0000256" key="3">
    <source>
        <dbReference type="ARBA" id="ARBA00022519"/>
    </source>
</evidence>
<dbReference type="RefSeq" id="WP_317292997.1">
    <property type="nucleotide sequence ID" value="NZ_CP136709.1"/>
</dbReference>
<evidence type="ECO:0000256" key="4">
    <source>
        <dbReference type="ARBA" id="ARBA00022692"/>
    </source>
</evidence>
<organism evidence="10 11">
    <name type="scientific">Aestuariibaculum lutulentum</name>
    <dbReference type="NCBI Taxonomy" id="2920935"/>
    <lineage>
        <taxon>Bacteria</taxon>
        <taxon>Pseudomonadati</taxon>
        <taxon>Bacteroidota</taxon>
        <taxon>Flavobacteriia</taxon>
        <taxon>Flavobacteriales</taxon>
        <taxon>Flavobacteriaceae</taxon>
    </lineage>
</organism>
<dbReference type="PANTHER" id="PTHR34390">
    <property type="entry name" value="UPF0442 PROTEIN YJJB-RELATED"/>
    <property type="match status" value="1"/>
</dbReference>
<gene>
    <name evidence="10" type="ORF">MKW35_09730</name>
</gene>
<feature type="transmembrane region" description="Helical" evidence="8">
    <location>
        <begin position="24"/>
        <end position="41"/>
    </location>
</feature>
<evidence type="ECO:0000256" key="7">
    <source>
        <dbReference type="ARBA" id="ARBA00034125"/>
    </source>
</evidence>
<dbReference type="PANTHER" id="PTHR34390:SF1">
    <property type="entry name" value="SUCCINATE TRANSPORTER SUBUNIT YJJB-RELATED"/>
    <property type="match status" value="1"/>
</dbReference>
<feature type="transmembrane region" description="Helical" evidence="8">
    <location>
        <begin position="127"/>
        <end position="148"/>
    </location>
</feature>
<evidence type="ECO:0000256" key="5">
    <source>
        <dbReference type="ARBA" id="ARBA00022989"/>
    </source>
</evidence>
<comment type="subcellular location">
    <subcellularLocation>
        <location evidence="1">Cell membrane</location>
        <topology evidence="1">Multi-pass membrane protein</topology>
    </subcellularLocation>
</comment>
<feature type="domain" description="Threonine/Serine exporter ThrE" evidence="9">
    <location>
        <begin position="11"/>
        <end position="144"/>
    </location>
</feature>
<keyword evidence="5 8" id="KW-1133">Transmembrane helix</keyword>
<name>A0ABS9RIX8_9FLAO</name>
<evidence type="ECO:0000259" key="9">
    <source>
        <dbReference type="Pfam" id="PF12821"/>
    </source>
</evidence>
<evidence type="ECO:0000313" key="11">
    <source>
        <dbReference type="Proteomes" id="UP001156141"/>
    </source>
</evidence>
<keyword evidence="2" id="KW-1003">Cell membrane</keyword>
<keyword evidence="6 8" id="KW-0472">Membrane</keyword>
<sequence length="159" mass="17616">MLLILKALAGGVAAIGYAILFNTQSSSLVTIFFIGITGIFIKAGLMLFGINVIITSFFGATSVGFLSYYLARYIKRPPLTIAIPSIIPMVPGIFLYRMMIGFVKLADSREITEHEFIKLLSHTYSNGIKAIFILCVLAIGISFPYLLFRKSSLHYIHKK</sequence>
<dbReference type="InterPro" id="IPR050539">
    <property type="entry name" value="ThrE_Dicarb/AminoAcid_Exp"/>
</dbReference>
<keyword evidence="4 8" id="KW-0812">Transmembrane</keyword>
<dbReference type="InterPro" id="IPR024528">
    <property type="entry name" value="ThrE_2"/>
</dbReference>
<protein>
    <submittedName>
        <fullName evidence="10">Threonine/serine exporter family protein</fullName>
    </submittedName>
</protein>
<dbReference type="Proteomes" id="UP001156141">
    <property type="component" value="Unassembled WGS sequence"/>
</dbReference>
<dbReference type="EMBL" id="JAKVQD010000003">
    <property type="protein sequence ID" value="MCH4552901.1"/>
    <property type="molecule type" value="Genomic_DNA"/>
</dbReference>